<reference evidence="2" key="1">
    <citation type="submission" date="2011-07" db="EMBL/GenBank/DDBJ databases">
        <authorList>
            <person name="Stanhope M.J."/>
            <person name="Durkin A.S."/>
            <person name="Hostetler J."/>
            <person name="Kim M."/>
            <person name="Radune D."/>
            <person name="Singh I."/>
            <person name="Town C.D."/>
        </authorList>
    </citation>
    <scope>NUCLEOTIDE SEQUENCE [LARGE SCALE GENOMIC DNA]</scope>
    <source>
        <strain evidence="2">HS-6</strain>
    </source>
</reference>
<organism evidence="2 3">
    <name type="scientific">Streptococcus criceti HS-6</name>
    <dbReference type="NCBI Taxonomy" id="873449"/>
    <lineage>
        <taxon>Bacteria</taxon>
        <taxon>Bacillati</taxon>
        <taxon>Bacillota</taxon>
        <taxon>Bacilli</taxon>
        <taxon>Lactobacillales</taxon>
        <taxon>Streptococcaceae</taxon>
        <taxon>Streptococcus</taxon>
    </lineage>
</organism>
<keyword evidence="1" id="KW-0472">Membrane</keyword>
<keyword evidence="3" id="KW-1185">Reference proteome</keyword>
<protein>
    <submittedName>
        <fullName evidence="2">Uncharacterized protein</fullName>
    </submittedName>
</protein>
<accession>G5JR63</accession>
<evidence type="ECO:0000256" key="1">
    <source>
        <dbReference type="SAM" id="Phobius"/>
    </source>
</evidence>
<evidence type="ECO:0000313" key="2">
    <source>
        <dbReference type="EMBL" id="EHI74122.1"/>
    </source>
</evidence>
<dbReference type="STRING" id="873449.STRCR_1948"/>
<dbReference type="AlphaFoldDB" id="G5JR63"/>
<sequence>MQSLHGDLQKYYRYYVTIFRVAKKVQIRIGLSLVSRFLFLFEALLLLFFSFLSQTTVQNLS</sequence>
<dbReference type="Proteomes" id="UP000004322">
    <property type="component" value="Unassembled WGS sequence"/>
</dbReference>
<dbReference type="EMBL" id="AEUV02000002">
    <property type="protein sequence ID" value="EHI74122.1"/>
    <property type="molecule type" value="Genomic_DNA"/>
</dbReference>
<feature type="transmembrane region" description="Helical" evidence="1">
    <location>
        <begin position="33"/>
        <end position="52"/>
    </location>
</feature>
<keyword evidence="1" id="KW-1133">Transmembrane helix</keyword>
<name>G5JR63_STRCG</name>
<comment type="caution">
    <text evidence="2">The sequence shown here is derived from an EMBL/GenBank/DDBJ whole genome shotgun (WGS) entry which is preliminary data.</text>
</comment>
<gene>
    <name evidence="2" type="ORF">STRCR_1948</name>
</gene>
<evidence type="ECO:0000313" key="3">
    <source>
        <dbReference type="Proteomes" id="UP000004322"/>
    </source>
</evidence>
<keyword evidence="1" id="KW-0812">Transmembrane</keyword>
<proteinExistence type="predicted"/>